<evidence type="ECO:0000313" key="1">
    <source>
        <dbReference type="EMBL" id="SDB90558.1"/>
    </source>
</evidence>
<gene>
    <name evidence="1" type="ORF">SAMN05216323_100832</name>
</gene>
<organism evidence="1 2">
    <name type="scientific">Williamwhitmania taraxaci</name>
    <dbReference type="NCBI Taxonomy" id="1640674"/>
    <lineage>
        <taxon>Bacteria</taxon>
        <taxon>Pseudomonadati</taxon>
        <taxon>Bacteroidota</taxon>
        <taxon>Bacteroidia</taxon>
        <taxon>Bacteroidales</taxon>
        <taxon>Williamwhitmaniaceae</taxon>
        <taxon>Williamwhitmania</taxon>
    </lineage>
</organism>
<dbReference type="AlphaFoldDB" id="A0A1G6H8Y2"/>
<proteinExistence type="predicted"/>
<evidence type="ECO:0000313" key="2">
    <source>
        <dbReference type="Proteomes" id="UP000199452"/>
    </source>
</evidence>
<name>A0A1G6H8Y2_9BACT</name>
<sequence>MQKAAAGLSIQRLLKFLVTNDLWRITIQIIVNYPFFTAMQITFSTMPSLLVTGE</sequence>
<protein>
    <submittedName>
        <fullName evidence="1">Uncharacterized protein</fullName>
    </submittedName>
</protein>
<dbReference type="Proteomes" id="UP000199452">
    <property type="component" value="Unassembled WGS sequence"/>
</dbReference>
<accession>A0A1G6H8Y2</accession>
<reference evidence="1 2" key="1">
    <citation type="submission" date="2016-09" db="EMBL/GenBank/DDBJ databases">
        <authorList>
            <person name="Capua I."/>
            <person name="De Benedictis P."/>
            <person name="Joannis T."/>
            <person name="Lombin L.H."/>
            <person name="Cattoli G."/>
        </authorList>
    </citation>
    <scope>NUCLEOTIDE SEQUENCE [LARGE SCALE GENOMIC DNA]</scope>
    <source>
        <strain evidence="1 2">A7P-90m</strain>
    </source>
</reference>
<keyword evidence="2" id="KW-1185">Reference proteome</keyword>
<dbReference type="EMBL" id="FMYP01000008">
    <property type="protein sequence ID" value="SDB90558.1"/>
    <property type="molecule type" value="Genomic_DNA"/>
</dbReference>